<dbReference type="InterPro" id="IPR013087">
    <property type="entry name" value="Znf_C2H2_type"/>
</dbReference>
<dbReference type="PROSITE" id="PS00028">
    <property type="entry name" value="ZINC_FINGER_C2H2_1"/>
    <property type="match status" value="2"/>
</dbReference>
<dbReference type="CDD" id="cd07765">
    <property type="entry name" value="KRAB_A-box"/>
    <property type="match status" value="1"/>
</dbReference>
<keyword evidence="7" id="KW-0804">Transcription</keyword>
<dbReference type="InterPro" id="IPR050758">
    <property type="entry name" value="Znf_C2H2-type"/>
</dbReference>
<evidence type="ECO:0000313" key="12">
    <source>
        <dbReference type="EMBL" id="KAK1342703.1"/>
    </source>
</evidence>
<dbReference type="GO" id="GO:0006355">
    <property type="term" value="P:regulation of DNA-templated transcription"/>
    <property type="evidence" value="ECO:0007669"/>
    <property type="project" value="InterPro"/>
</dbReference>
<protein>
    <submittedName>
        <fullName evidence="12">Uncharacterized protein</fullName>
    </submittedName>
</protein>
<dbReference type="Pfam" id="PF01352">
    <property type="entry name" value="KRAB"/>
    <property type="match status" value="1"/>
</dbReference>
<dbReference type="SUPFAM" id="SSF57667">
    <property type="entry name" value="beta-beta-alpha zinc fingers"/>
    <property type="match status" value="2"/>
</dbReference>
<keyword evidence="6" id="KW-0805">Transcription regulation</keyword>
<gene>
    <name evidence="12" type="ORF">QTO34_015469</name>
</gene>
<dbReference type="Pfam" id="PF13912">
    <property type="entry name" value="zf-C2H2_6"/>
    <property type="match status" value="1"/>
</dbReference>
<dbReference type="SMART" id="SM00355">
    <property type="entry name" value="ZnF_C2H2"/>
    <property type="match status" value="2"/>
</dbReference>
<sequence length="318" mass="36725">MNSKMAQRRIVRESLHTHGLARNRINDGSITRFQKLGAVFQLFSRMMIHLFQDSVSFEDVAVNFSLEEWALLESSQKKLYRDVMRETFRNLASIGNKWEDHDIEDQYKNQKRKRRSRMLEGICEGKMVSQCGENISLIPDFSLKKKSFPGGTPCKCRMFDKAFMDHSSHSSHTSCHTGQNFSEYQKCGAKPYKCNVCGKAFSYLQCFENHERTHYGEKPYKCKECGKTFMWLKILQKHMTKHSADAPYNGKVCTKTFSSSTSLQTGERTHSGEKAYQCENVVKHSGIPANFTYMKELTVQRNHMNVGYVERPSNISNP</sequence>
<dbReference type="PANTHER" id="PTHR23234:SF10">
    <property type="entry name" value="RIKEN CDNA 6720489N17 GENE-RELATED"/>
    <property type="match status" value="1"/>
</dbReference>
<dbReference type="InterPro" id="IPR036051">
    <property type="entry name" value="KRAB_dom_sf"/>
</dbReference>
<reference evidence="12" key="1">
    <citation type="submission" date="2023-06" db="EMBL/GenBank/DDBJ databases">
        <title>Reference genome for the Northern bat (Eptesicus nilssonii), a most northern bat species.</title>
        <authorList>
            <person name="Laine V.N."/>
            <person name="Pulliainen A.T."/>
            <person name="Lilley T.M."/>
        </authorList>
    </citation>
    <scope>NUCLEOTIDE SEQUENCE</scope>
    <source>
        <strain evidence="12">BLF_Eptnil</strain>
        <tissue evidence="12">Kidney</tissue>
    </source>
</reference>
<dbReference type="FunFam" id="3.30.160.60:FF:000156">
    <property type="entry name" value="Zinc finger protein 568"/>
    <property type="match status" value="1"/>
</dbReference>
<feature type="domain" description="C2H2-type" evidence="10">
    <location>
        <begin position="248"/>
        <end position="275"/>
    </location>
</feature>
<dbReference type="Gene3D" id="3.30.160.60">
    <property type="entry name" value="Classic Zinc Finger"/>
    <property type="match status" value="3"/>
</dbReference>
<evidence type="ECO:0000256" key="7">
    <source>
        <dbReference type="ARBA" id="ARBA00023163"/>
    </source>
</evidence>
<evidence type="ECO:0000313" key="13">
    <source>
        <dbReference type="Proteomes" id="UP001177744"/>
    </source>
</evidence>
<evidence type="ECO:0000256" key="3">
    <source>
        <dbReference type="ARBA" id="ARBA00022737"/>
    </source>
</evidence>
<dbReference type="Proteomes" id="UP001177744">
    <property type="component" value="Unassembled WGS sequence"/>
</dbReference>
<proteinExistence type="predicted"/>
<evidence type="ECO:0000259" key="11">
    <source>
        <dbReference type="PROSITE" id="PS50805"/>
    </source>
</evidence>
<evidence type="ECO:0000256" key="8">
    <source>
        <dbReference type="ARBA" id="ARBA00023242"/>
    </source>
</evidence>
<dbReference type="GO" id="GO:0008270">
    <property type="term" value="F:zinc ion binding"/>
    <property type="evidence" value="ECO:0007669"/>
    <property type="project" value="UniProtKB-KW"/>
</dbReference>
<feature type="domain" description="C2H2-type" evidence="10">
    <location>
        <begin position="192"/>
        <end position="219"/>
    </location>
</feature>
<evidence type="ECO:0000259" key="10">
    <source>
        <dbReference type="PROSITE" id="PS50157"/>
    </source>
</evidence>
<evidence type="ECO:0000256" key="6">
    <source>
        <dbReference type="ARBA" id="ARBA00023015"/>
    </source>
</evidence>
<name>A0AA40LSV0_CNENI</name>
<feature type="domain" description="C2H2-type" evidence="10">
    <location>
        <begin position="220"/>
        <end position="247"/>
    </location>
</feature>
<keyword evidence="3" id="KW-0677">Repeat</keyword>
<dbReference type="Pfam" id="PF00096">
    <property type="entry name" value="zf-C2H2"/>
    <property type="match status" value="1"/>
</dbReference>
<feature type="domain" description="KRAB" evidence="11">
    <location>
        <begin position="55"/>
        <end position="137"/>
    </location>
</feature>
<keyword evidence="5" id="KW-0862">Zinc</keyword>
<dbReference type="EMBL" id="JAULJE010000005">
    <property type="protein sequence ID" value="KAK1342703.1"/>
    <property type="molecule type" value="Genomic_DNA"/>
</dbReference>
<dbReference type="AlphaFoldDB" id="A0AA40LSV0"/>
<dbReference type="PANTHER" id="PTHR23234">
    <property type="entry name" value="ZNF44 PROTEIN"/>
    <property type="match status" value="1"/>
</dbReference>
<accession>A0AA40LSV0</accession>
<keyword evidence="13" id="KW-1185">Reference proteome</keyword>
<evidence type="ECO:0000256" key="2">
    <source>
        <dbReference type="ARBA" id="ARBA00022723"/>
    </source>
</evidence>
<keyword evidence="4 9" id="KW-0863">Zinc-finger</keyword>
<evidence type="ECO:0000256" key="1">
    <source>
        <dbReference type="ARBA" id="ARBA00004123"/>
    </source>
</evidence>
<evidence type="ECO:0000256" key="4">
    <source>
        <dbReference type="ARBA" id="ARBA00022771"/>
    </source>
</evidence>
<dbReference type="GO" id="GO:0005634">
    <property type="term" value="C:nucleus"/>
    <property type="evidence" value="ECO:0007669"/>
    <property type="project" value="UniProtKB-SubCell"/>
</dbReference>
<dbReference type="PROSITE" id="PS50157">
    <property type="entry name" value="ZINC_FINGER_C2H2_2"/>
    <property type="match status" value="3"/>
</dbReference>
<keyword evidence="2" id="KW-0479">Metal-binding</keyword>
<evidence type="ECO:0000256" key="5">
    <source>
        <dbReference type="ARBA" id="ARBA00022833"/>
    </source>
</evidence>
<dbReference type="Gene3D" id="6.10.140.140">
    <property type="match status" value="1"/>
</dbReference>
<comment type="caution">
    <text evidence="12">The sequence shown here is derived from an EMBL/GenBank/DDBJ whole genome shotgun (WGS) entry which is preliminary data.</text>
</comment>
<dbReference type="SMART" id="SM00349">
    <property type="entry name" value="KRAB"/>
    <property type="match status" value="1"/>
</dbReference>
<comment type="subcellular location">
    <subcellularLocation>
        <location evidence="1">Nucleus</location>
    </subcellularLocation>
</comment>
<keyword evidence="8" id="KW-0539">Nucleus</keyword>
<dbReference type="InterPro" id="IPR001909">
    <property type="entry name" value="KRAB"/>
</dbReference>
<dbReference type="PROSITE" id="PS50805">
    <property type="entry name" value="KRAB"/>
    <property type="match status" value="1"/>
</dbReference>
<organism evidence="12 13">
    <name type="scientific">Cnephaeus nilssonii</name>
    <name type="common">Northern bat</name>
    <name type="synonym">Eptesicus nilssonii</name>
    <dbReference type="NCBI Taxonomy" id="3371016"/>
    <lineage>
        <taxon>Eukaryota</taxon>
        <taxon>Metazoa</taxon>
        <taxon>Chordata</taxon>
        <taxon>Craniata</taxon>
        <taxon>Vertebrata</taxon>
        <taxon>Euteleostomi</taxon>
        <taxon>Mammalia</taxon>
        <taxon>Eutheria</taxon>
        <taxon>Laurasiatheria</taxon>
        <taxon>Chiroptera</taxon>
        <taxon>Yangochiroptera</taxon>
        <taxon>Vespertilionidae</taxon>
        <taxon>Cnephaeus</taxon>
    </lineage>
</organism>
<dbReference type="InterPro" id="IPR036236">
    <property type="entry name" value="Znf_C2H2_sf"/>
</dbReference>
<evidence type="ECO:0000256" key="9">
    <source>
        <dbReference type="PROSITE-ProRule" id="PRU00042"/>
    </source>
</evidence>
<dbReference type="SUPFAM" id="SSF109640">
    <property type="entry name" value="KRAB domain (Kruppel-associated box)"/>
    <property type="match status" value="1"/>
</dbReference>
<dbReference type="FunFam" id="3.30.160.60:FF:001443">
    <property type="entry name" value="Zinc finger protein 668"/>
    <property type="match status" value="1"/>
</dbReference>